<proteinExistence type="predicted"/>
<dbReference type="InterPro" id="IPR027417">
    <property type="entry name" value="P-loop_NTPase"/>
</dbReference>
<reference evidence="3" key="1">
    <citation type="journal article" date="2019" name="Int. J. Syst. Evol. Microbiol.">
        <title>The Global Catalogue of Microorganisms (GCM) 10K type strain sequencing project: providing services to taxonomists for standard genome sequencing and annotation.</title>
        <authorList>
            <consortium name="The Broad Institute Genomics Platform"/>
            <consortium name="The Broad Institute Genome Sequencing Center for Infectious Disease"/>
            <person name="Wu L."/>
            <person name="Ma J."/>
        </authorList>
    </citation>
    <scope>NUCLEOTIDE SEQUENCE [LARGE SCALE GENOMIC DNA]</scope>
    <source>
        <strain evidence="3">CCM 8604</strain>
    </source>
</reference>
<dbReference type="Gene3D" id="3.40.50.300">
    <property type="entry name" value="P-loop containing nucleotide triphosphate hydrolases"/>
    <property type="match status" value="1"/>
</dbReference>
<gene>
    <name evidence="2" type="ORF">ACFQY8_02615</name>
</gene>
<feature type="coiled-coil region" evidence="1">
    <location>
        <begin position="144"/>
        <end position="174"/>
    </location>
</feature>
<name>A0ABW2Y4I4_9BIFI</name>
<evidence type="ECO:0000313" key="3">
    <source>
        <dbReference type="Proteomes" id="UP001597036"/>
    </source>
</evidence>
<dbReference type="SUPFAM" id="SSF75712">
    <property type="entry name" value="Rad50 coiled-coil Zn hook"/>
    <property type="match status" value="1"/>
</dbReference>
<sequence length="406" mass="46873">MRKIQVNALIEYLSPLSKQYREQIEHIEHTLGERDDAEIQQSLDSLTTQLEDTSRSIELLISQGSHLATELQDVREQIAETDTLSARYQELASSYQARIERYNFVENGYENVVQFPEAMLCPICNQPVPPQLQEQIFSPHRAEKENLEIRLADLLQTIEEMKEERNSLKAQETQPESQCEDINKAIDIDLKPQLAALQRDVENYRSLLSLTVEKEHMNNLLNETNKKIANLKNREFPNMQLNIFDYFPSEFSQDFGEKILDILGACAFPHLAQATFDETTFDAIINNQPKNREGKGYRSLINTAMFLALREYLASCETAHAPSILMIDTPLLGLDDPQVRKDSKEFIDTIPNALYEYLMMNQEYGQVIIADNQKFMPDIDMLRGKCNLIHFSKQNDSEDRYGFLHP</sequence>
<dbReference type="RefSeq" id="WP_377938336.1">
    <property type="nucleotide sequence ID" value="NZ_JBHTHQ010000013.1"/>
</dbReference>
<evidence type="ECO:0000313" key="2">
    <source>
        <dbReference type="EMBL" id="MFD0704643.1"/>
    </source>
</evidence>
<dbReference type="EMBL" id="JBHTHQ010000013">
    <property type="protein sequence ID" value="MFD0704643.1"/>
    <property type="molecule type" value="Genomic_DNA"/>
</dbReference>
<keyword evidence="1" id="KW-0175">Coiled coil</keyword>
<evidence type="ECO:0000256" key="1">
    <source>
        <dbReference type="SAM" id="Coils"/>
    </source>
</evidence>
<dbReference type="Proteomes" id="UP001597036">
    <property type="component" value="Unassembled WGS sequence"/>
</dbReference>
<comment type="caution">
    <text evidence="2">The sequence shown here is derived from an EMBL/GenBank/DDBJ whole genome shotgun (WGS) entry which is preliminary data.</text>
</comment>
<organism evidence="2 3">
    <name type="scientific">Alloscardovia venturai</name>
    <dbReference type="NCBI Taxonomy" id="1769421"/>
    <lineage>
        <taxon>Bacteria</taxon>
        <taxon>Bacillati</taxon>
        <taxon>Actinomycetota</taxon>
        <taxon>Actinomycetes</taxon>
        <taxon>Bifidobacteriales</taxon>
        <taxon>Bifidobacteriaceae</taxon>
        <taxon>Alloscardovia</taxon>
    </lineage>
</organism>
<keyword evidence="3" id="KW-1185">Reference proteome</keyword>
<protein>
    <submittedName>
        <fullName evidence="2">Uncharacterized protein</fullName>
    </submittedName>
</protein>
<accession>A0ABW2Y4I4</accession>